<dbReference type="OrthoDB" id="10042665at2759"/>
<dbReference type="Proteomes" id="UP000019373">
    <property type="component" value="Unassembled WGS sequence"/>
</dbReference>
<dbReference type="SUPFAM" id="SSF52540">
    <property type="entry name" value="P-loop containing nucleoside triphosphate hydrolases"/>
    <property type="match status" value="1"/>
</dbReference>
<proteinExistence type="predicted"/>
<dbReference type="AlphaFoldDB" id="U1GD86"/>
<dbReference type="PANTHER" id="PTHR46411:SF3">
    <property type="entry name" value="AAA+ ATPASE DOMAIN-CONTAINING PROTEIN"/>
    <property type="match status" value="1"/>
</dbReference>
<dbReference type="EMBL" id="KE720806">
    <property type="protein sequence ID" value="ERF75562.1"/>
    <property type="molecule type" value="Genomic_DNA"/>
</dbReference>
<dbReference type="PANTHER" id="PTHR46411">
    <property type="entry name" value="FAMILY ATPASE, PUTATIVE-RELATED"/>
    <property type="match status" value="1"/>
</dbReference>
<reference evidence="3" key="1">
    <citation type="journal article" date="2014" name="BMC Genomics">
        <title>Genome characteristics reveal the impact of lichenization on lichen-forming fungus Endocarpon pusillum Hedwig (Verrucariales, Ascomycota).</title>
        <authorList>
            <person name="Wang Y.-Y."/>
            <person name="Liu B."/>
            <person name="Zhang X.-Y."/>
            <person name="Zhou Q.-M."/>
            <person name="Zhang T."/>
            <person name="Li H."/>
            <person name="Yu Y.-F."/>
            <person name="Zhang X.-L."/>
            <person name="Hao X.-Y."/>
            <person name="Wang M."/>
            <person name="Wang L."/>
            <person name="Wei J.-C."/>
        </authorList>
    </citation>
    <scope>NUCLEOTIDE SEQUENCE [LARGE SCALE GENOMIC DNA]</scope>
    <source>
        <strain evidence="3">Z07020 / HMAS-L-300199</strain>
    </source>
</reference>
<evidence type="ECO:0000259" key="1">
    <source>
        <dbReference type="Pfam" id="PF00004"/>
    </source>
</evidence>
<dbReference type="HOGENOM" id="CLU_1510591_0_0_1"/>
<gene>
    <name evidence="2" type="ORF">EPUS_08974</name>
</gene>
<evidence type="ECO:0000313" key="2">
    <source>
        <dbReference type="EMBL" id="ERF75562.1"/>
    </source>
</evidence>
<dbReference type="InterPro" id="IPR027417">
    <property type="entry name" value="P-loop_NTPase"/>
</dbReference>
<accession>U1GD86</accession>
<dbReference type="RefSeq" id="XP_007787112.1">
    <property type="nucleotide sequence ID" value="XM_007788922.1"/>
</dbReference>
<name>U1GD86_ENDPU</name>
<dbReference type="InterPro" id="IPR003959">
    <property type="entry name" value="ATPase_AAA_core"/>
</dbReference>
<dbReference type="Gene3D" id="3.40.50.300">
    <property type="entry name" value="P-loop containing nucleotide triphosphate hydrolases"/>
    <property type="match status" value="1"/>
</dbReference>
<dbReference type="GO" id="GO:0016887">
    <property type="term" value="F:ATP hydrolysis activity"/>
    <property type="evidence" value="ECO:0007669"/>
    <property type="project" value="InterPro"/>
</dbReference>
<dbReference type="eggNOG" id="KOG0742">
    <property type="taxonomic scope" value="Eukaryota"/>
</dbReference>
<keyword evidence="3" id="KW-1185">Reference proteome</keyword>
<organism evidence="2 3">
    <name type="scientific">Endocarpon pusillum (strain Z07020 / HMAS-L-300199)</name>
    <name type="common">Lichen-forming fungus</name>
    <dbReference type="NCBI Taxonomy" id="1263415"/>
    <lineage>
        <taxon>Eukaryota</taxon>
        <taxon>Fungi</taxon>
        <taxon>Dikarya</taxon>
        <taxon>Ascomycota</taxon>
        <taxon>Pezizomycotina</taxon>
        <taxon>Eurotiomycetes</taxon>
        <taxon>Chaetothyriomycetidae</taxon>
        <taxon>Verrucariales</taxon>
        <taxon>Verrucariaceae</taxon>
        <taxon>Endocarpon</taxon>
    </lineage>
</organism>
<dbReference type="Pfam" id="PF00004">
    <property type="entry name" value="AAA"/>
    <property type="match status" value="1"/>
</dbReference>
<feature type="domain" description="ATPase AAA-type core" evidence="1">
    <location>
        <begin position="137"/>
        <end position="167"/>
    </location>
</feature>
<dbReference type="GeneID" id="19243814"/>
<dbReference type="GO" id="GO:0005524">
    <property type="term" value="F:ATP binding"/>
    <property type="evidence" value="ECO:0007669"/>
    <property type="project" value="InterPro"/>
</dbReference>
<protein>
    <recommendedName>
        <fullName evidence="1">ATPase AAA-type core domain-containing protein</fullName>
    </recommendedName>
</protein>
<sequence length="178" mass="19551">MIDASFFREMNPNYARPKVDGSSSAIGCIDFFGGSSTSTDSTEKVRYADLEANELELTDLLVCCPTVPGFSFTDKLWLEFAVADIELISWSSDPFDCLEIPSQYKEIIMALVSNQINRDKDKVFDDFVAGKGRGMNVLLHGSPGVGKTLTTEAVSEHLELPFYSVSLLVPIPDSTHVV</sequence>
<evidence type="ECO:0000313" key="3">
    <source>
        <dbReference type="Proteomes" id="UP000019373"/>
    </source>
</evidence>